<dbReference type="InterPro" id="IPR014710">
    <property type="entry name" value="RmlC-like_jellyroll"/>
</dbReference>
<dbReference type="InterPro" id="IPR012318">
    <property type="entry name" value="HTH_CRP"/>
</dbReference>
<dbReference type="InterPro" id="IPR018490">
    <property type="entry name" value="cNMP-bd_dom_sf"/>
</dbReference>
<dbReference type="EMBL" id="JAVDQT010000004">
    <property type="protein sequence ID" value="MDR6433021.1"/>
    <property type="molecule type" value="Genomic_DNA"/>
</dbReference>
<gene>
    <name evidence="5" type="ORF">J2782_002767</name>
</gene>
<accession>A0ABU1MB71</accession>
<dbReference type="Proteomes" id="UP001184614">
    <property type="component" value="Unassembled WGS sequence"/>
</dbReference>
<organism evidence="5 6">
    <name type="scientific">Brucella pseudogrignonensis</name>
    <dbReference type="NCBI Taxonomy" id="419475"/>
    <lineage>
        <taxon>Bacteria</taxon>
        <taxon>Pseudomonadati</taxon>
        <taxon>Pseudomonadota</taxon>
        <taxon>Alphaproteobacteria</taxon>
        <taxon>Hyphomicrobiales</taxon>
        <taxon>Brucellaceae</taxon>
        <taxon>Brucella/Ochrobactrum group</taxon>
        <taxon>Brucella</taxon>
    </lineage>
</organism>
<name>A0ABU1MB71_9HYPH</name>
<dbReference type="SMART" id="SM00100">
    <property type="entry name" value="cNMP"/>
    <property type="match status" value="1"/>
</dbReference>
<evidence type="ECO:0000259" key="4">
    <source>
        <dbReference type="PROSITE" id="PS51063"/>
    </source>
</evidence>
<evidence type="ECO:0000256" key="1">
    <source>
        <dbReference type="ARBA" id="ARBA00023015"/>
    </source>
</evidence>
<comment type="caution">
    <text evidence="5">The sequence shown here is derived from an EMBL/GenBank/DDBJ whole genome shotgun (WGS) entry which is preliminary data.</text>
</comment>
<dbReference type="Pfam" id="PF00027">
    <property type="entry name" value="cNMP_binding"/>
    <property type="match status" value="1"/>
</dbReference>
<dbReference type="RefSeq" id="WP_310013466.1">
    <property type="nucleotide sequence ID" value="NZ_JAVDQT010000004.1"/>
</dbReference>
<sequence length="256" mass="29087">MMVNTDDSKTLRHFLESPPIRAAFEESDYAILGALPVSVKTYAPHSVVSSQGDWANSLHIVKAGWGCIYRDLVDGDRQILDFPMKGDFLGFRTGIGFNYYTFLSVTELSVFELSLDHLTECLVKSPRLAMTFIELMARQRAILVEHVISIGRRSALVRVAHLLLELGHRARLNGTGNDVSFYCPLTQTELGDALGLTSIHINRMLRELRSNHLLSFRNNMVEFLNKPVLTQVASFDEDYLSMEIFQRFHMNSPPHW</sequence>
<dbReference type="PROSITE" id="PS51063">
    <property type="entry name" value="HTH_CRP_2"/>
    <property type="match status" value="1"/>
</dbReference>
<dbReference type="Gene3D" id="2.60.120.10">
    <property type="entry name" value="Jelly Rolls"/>
    <property type="match status" value="1"/>
</dbReference>
<keyword evidence="3" id="KW-0804">Transcription</keyword>
<dbReference type="SUPFAM" id="SSF46785">
    <property type="entry name" value="Winged helix' DNA-binding domain"/>
    <property type="match status" value="1"/>
</dbReference>
<dbReference type="InterPro" id="IPR036390">
    <property type="entry name" value="WH_DNA-bd_sf"/>
</dbReference>
<proteinExistence type="predicted"/>
<dbReference type="CDD" id="cd00038">
    <property type="entry name" value="CAP_ED"/>
    <property type="match status" value="1"/>
</dbReference>
<evidence type="ECO:0000313" key="6">
    <source>
        <dbReference type="Proteomes" id="UP001184614"/>
    </source>
</evidence>
<dbReference type="SUPFAM" id="SSF51206">
    <property type="entry name" value="cAMP-binding domain-like"/>
    <property type="match status" value="1"/>
</dbReference>
<keyword evidence="6" id="KW-1185">Reference proteome</keyword>
<evidence type="ECO:0000256" key="2">
    <source>
        <dbReference type="ARBA" id="ARBA00023125"/>
    </source>
</evidence>
<keyword evidence="2" id="KW-0238">DNA-binding</keyword>
<evidence type="ECO:0000256" key="3">
    <source>
        <dbReference type="ARBA" id="ARBA00023163"/>
    </source>
</evidence>
<dbReference type="Pfam" id="PF13545">
    <property type="entry name" value="HTH_Crp_2"/>
    <property type="match status" value="1"/>
</dbReference>
<feature type="domain" description="HTH crp-type" evidence="4">
    <location>
        <begin position="153"/>
        <end position="227"/>
    </location>
</feature>
<dbReference type="InterPro" id="IPR000595">
    <property type="entry name" value="cNMP-bd_dom"/>
</dbReference>
<keyword evidence="1" id="KW-0805">Transcription regulation</keyword>
<evidence type="ECO:0000313" key="5">
    <source>
        <dbReference type="EMBL" id="MDR6433021.1"/>
    </source>
</evidence>
<reference evidence="5 6" key="1">
    <citation type="submission" date="2023-07" db="EMBL/GenBank/DDBJ databases">
        <title>Sorghum-associated microbial communities from plants grown in Nebraska, USA.</title>
        <authorList>
            <person name="Schachtman D."/>
        </authorList>
    </citation>
    <scope>NUCLEOTIDE SEQUENCE [LARGE SCALE GENOMIC DNA]</scope>
    <source>
        <strain evidence="5 6">DS1730</strain>
    </source>
</reference>
<protein>
    <submittedName>
        <fullName evidence="5">CRP-like cAMP-binding protein</fullName>
    </submittedName>
</protein>